<evidence type="ECO:0000313" key="8">
    <source>
        <dbReference type="EMBL" id="VDL60858.1"/>
    </source>
</evidence>
<dbReference type="GO" id="GO:0005634">
    <property type="term" value="C:nucleus"/>
    <property type="evidence" value="ECO:0007669"/>
    <property type="project" value="TreeGrafter"/>
</dbReference>
<dbReference type="InterPro" id="IPR016024">
    <property type="entry name" value="ARM-type_fold"/>
</dbReference>
<dbReference type="GO" id="GO:0005737">
    <property type="term" value="C:cytoplasm"/>
    <property type="evidence" value="ECO:0007669"/>
    <property type="project" value="UniProtKB-SubCell"/>
</dbReference>
<keyword evidence="4" id="KW-0694">RNA-binding</keyword>
<sequence>MVETLAYACYFRYLTIAMNEYSDPNAPGRPVVKSNDQSSPSKNPCTYDGEQNTSDANATKQSPLSFRGFVDDSENCLSWGVEGCSTSRFGGPMRFSHKSLWDPTDDSGGLSTAAVWGRGNPTDVDKDSVCDPFQTFSFGVPLLPMSPGNKDAGELSKQVTNFVLSDPNNQDASSPGMENKIPSNSQFRPQFLMAEGSSDSLYLSQQETPLIQNGEVNRVPRFGQIDNIQVSMNPFAPQGPSVSMEDLERLVAQLGGIRMRGGTREQQQILPPPPQSSQVDSYHSNGFFSVAQDPRPNFVYDQHQNSSAPLAATPDLSSSGCPNIFPQQGPSGAPGFPQQLEVSSNQQQQPDPYAFAAAAAAVMSGTAQPNCIPLLNQPPFAGQPGSLTMTHGTFDQGASQSQSGFYSPATAADRLKNLAILSNGGMNVLPIQQLRVPPVGSPFMEQLSQMVQMRPVQPNTFNIPPPQQGAPTRSQIIDQQLPLSSSSFCYPDGSHPQPSQYVACPSPLNPPPLLTPLPFPHPNPNTPAPGDCYPLPPVTPDALSNPFSMGFTRFGQQPQRNRVNCRFNRPPLGMDAYGARPPTHIRGGQSFTPSHHQQQKPVYYRNQPPPPVNFTSNGCGLGPRMPLVSNPTPIPSQVLPPQPMMPLQSHSSLSASSHQMMMSDRNRPLDDYNKYTRIEQMSLQNMSGCFVKYSKDQTGSRLIQLKLEKASVADKNVVFNEILPSCHELITDVFGNYVIQKFLDLGTPEQKLTLMKEMEGKVRELSLHVYGCRVIQKAIETFDETIQLNIMKQLKDSVLECVKDQNGNHVVQKCIERVPPQHLQFIVDAYKGNVLALSTHSYGCRVIQRILQYCTPEQVDPIFEELYACANSLFEDQYGNYVIQHILEKGTREQKSRIIGLLKGRVVTLSMHKFASNVVEKAVSNGTTQERQELTSEVLVGNGQQQWNSTEPIENNDKTKAEGNSVLWSMMKDQYANYVIQKMLEEADSKLRQELMRCIQPYLNSLRQFNYAKHIISKMEKYTLRTFGNSSVDNVAVILANADLNSDVLTSDDDGEVEGAGTNHQELVKKGNSDAPEA</sequence>
<keyword evidence="2" id="KW-0963">Cytoplasm</keyword>
<evidence type="ECO:0000256" key="2">
    <source>
        <dbReference type="ARBA" id="ARBA00022490"/>
    </source>
</evidence>
<feature type="region of interest" description="Disordered" evidence="6">
    <location>
        <begin position="326"/>
        <end position="347"/>
    </location>
</feature>
<dbReference type="GO" id="GO:0003730">
    <property type="term" value="F:mRNA 3'-UTR binding"/>
    <property type="evidence" value="ECO:0007669"/>
    <property type="project" value="TreeGrafter"/>
</dbReference>
<dbReference type="InterPro" id="IPR011989">
    <property type="entry name" value="ARM-like"/>
</dbReference>
<feature type="region of interest" description="Disordered" evidence="6">
    <location>
        <begin position="24"/>
        <end position="60"/>
    </location>
</feature>
<dbReference type="Proteomes" id="UP000274504">
    <property type="component" value="Unassembled WGS sequence"/>
</dbReference>
<dbReference type="WBParaSite" id="HDID_0000854201-mRNA-1">
    <property type="protein sequence ID" value="HDID_0000854201-mRNA-1"/>
    <property type="gene ID" value="HDID_0000854201"/>
</dbReference>
<dbReference type="AlphaFoldDB" id="A0A0R3ST53"/>
<feature type="repeat" description="Pumilio" evidence="5">
    <location>
        <begin position="793"/>
        <end position="828"/>
    </location>
</feature>
<dbReference type="STRING" id="6216.A0A0R3ST53"/>
<dbReference type="InterPro" id="IPR001313">
    <property type="entry name" value="Pumilio_RNA-bd_rpt"/>
</dbReference>
<dbReference type="PROSITE" id="PS50303">
    <property type="entry name" value="PUM_HD"/>
    <property type="match status" value="1"/>
</dbReference>
<dbReference type="SUPFAM" id="SSF48371">
    <property type="entry name" value="ARM repeat"/>
    <property type="match status" value="1"/>
</dbReference>
<feature type="compositionally biased region" description="Low complexity" evidence="6">
    <location>
        <begin position="338"/>
        <end position="347"/>
    </location>
</feature>
<feature type="repeat" description="Pumilio" evidence="5">
    <location>
        <begin position="865"/>
        <end position="900"/>
    </location>
</feature>
<evidence type="ECO:0000313" key="9">
    <source>
        <dbReference type="Proteomes" id="UP000274504"/>
    </source>
</evidence>
<feature type="repeat" description="Pumilio" evidence="5">
    <location>
        <begin position="901"/>
        <end position="936"/>
    </location>
</feature>
<proteinExistence type="predicted"/>
<gene>
    <name evidence="8" type="ORF">HDID_LOCUS8540</name>
</gene>
<reference evidence="8 9" key="2">
    <citation type="submission" date="2018-11" db="EMBL/GenBank/DDBJ databases">
        <authorList>
            <consortium name="Pathogen Informatics"/>
        </authorList>
    </citation>
    <scope>NUCLEOTIDE SEQUENCE [LARGE SCALE GENOMIC DNA]</scope>
</reference>
<accession>A0A0R3ST53</accession>
<evidence type="ECO:0000259" key="7">
    <source>
        <dbReference type="PROSITE" id="PS50303"/>
    </source>
</evidence>
<comment type="subcellular location">
    <subcellularLocation>
        <location evidence="1">Cytoplasm</location>
    </subcellularLocation>
</comment>
<name>A0A0R3ST53_HYMDI</name>
<feature type="repeat" description="Pumilio" evidence="5">
    <location>
        <begin position="685"/>
        <end position="720"/>
    </location>
</feature>
<evidence type="ECO:0000256" key="3">
    <source>
        <dbReference type="ARBA" id="ARBA00022737"/>
    </source>
</evidence>
<feature type="repeat" description="Pumilio" evidence="5">
    <location>
        <begin position="829"/>
        <end position="864"/>
    </location>
</feature>
<dbReference type="PROSITE" id="PS50302">
    <property type="entry name" value="PUM"/>
    <property type="match status" value="8"/>
</dbReference>
<dbReference type="Pfam" id="PF00806">
    <property type="entry name" value="PUF"/>
    <property type="match status" value="8"/>
</dbReference>
<evidence type="ECO:0000256" key="5">
    <source>
        <dbReference type="PROSITE-ProRule" id="PRU00317"/>
    </source>
</evidence>
<dbReference type="PANTHER" id="PTHR12537:SF12">
    <property type="entry name" value="MATERNAL PROTEIN PUMILIO"/>
    <property type="match status" value="1"/>
</dbReference>
<feature type="region of interest" description="Disordered" evidence="6">
    <location>
        <begin position="1050"/>
        <end position="1078"/>
    </location>
</feature>
<organism evidence="10">
    <name type="scientific">Hymenolepis diminuta</name>
    <name type="common">Rat tapeworm</name>
    <dbReference type="NCBI Taxonomy" id="6216"/>
    <lineage>
        <taxon>Eukaryota</taxon>
        <taxon>Metazoa</taxon>
        <taxon>Spiralia</taxon>
        <taxon>Lophotrochozoa</taxon>
        <taxon>Platyhelminthes</taxon>
        <taxon>Cestoda</taxon>
        <taxon>Eucestoda</taxon>
        <taxon>Cyclophyllidea</taxon>
        <taxon>Hymenolepididae</taxon>
        <taxon>Hymenolepis</taxon>
    </lineage>
</organism>
<dbReference type="Gene3D" id="1.25.10.10">
    <property type="entry name" value="Leucine-rich Repeat Variant"/>
    <property type="match status" value="1"/>
</dbReference>
<dbReference type="InterPro" id="IPR033133">
    <property type="entry name" value="PUM-HD"/>
</dbReference>
<feature type="domain" description="PUM-HD" evidence="7">
    <location>
        <begin position="664"/>
        <end position="1023"/>
    </location>
</feature>
<protein>
    <submittedName>
        <fullName evidence="10">PUM-HD domain-containing protein</fullName>
    </submittedName>
</protein>
<evidence type="ECO:0000313" key="10">
    <source>
        <dbReference type="WBParaSite" id="HDID_0000854201-mRNA-1"/>
    </source>
</evidence>
<feature type="compositionally biased region" description="Polar residues" evidence="6">
    <location>
        <begin position="34"/>
        <end position="60"/>
    </location>
</feature>
<dbReference type="EMBL" id="UYSG01011095">
    <property type="protein sequence ID" value="VDL60858.1"/>
    <property type="molecule type" value="Genomic_DNA"/>
</dbReference>
<dbReference type="SMART" id="SM00025">
    <property type="entry name" value="Pumilio"/>
    <property type="match status" value="8"/>
</dbReference>
<dbReference type="PANTHER" id="PTHR12537">
    <property type="entry name" value="RNA BINDING PROTEIN PUMILIO-RELATED"/>
    <property type="match status" value="1"/>
</dbReference>
<feature type="repeat" description="Pumilio" evidence="5">
    <location>
        <begin position="962"/>
        <end position="997"/>
    </location>
</feature>
<keyword evidence="3" id="KW-0677">Repeat</keyword>
<feature type="repeat" description="Pumilio" evidence="5">
    <location>
        <begin position="757"/>
        <end position="792"/>
    </location>
</feature>
<dbReference type="InterPro" id="IPR033712">
    <property type="entry name" value="Pumilio_RNA-bd"/>
</dbReference>
<reference evidence="10" key="1">
    <citation type="submission" date="2017-02" db="UniProtKB">
        <authorList>
            <consortium name="WormBaseParasite"/>
        </authorList>
    </citation>
    <scope>IDENTIFICATION</scope>
</reference>
<evidence type="ECO:0000256" key="6">
    <source>
        <dbReference type="SAM" id="MobiDB-lite"/>
    </source>
</evidence>
<dbReference type="FunFam" id="1.25.10.10:FF:000004">
    <property type="entry name" value="Pumilio homolog 1 isoform 2"/>
    <property type="match status" value="1"/>
</dbReference>
<dbReference type="OrthoDB" id="668540at2759"/>
<feature type="repeat" description="Pumilio" evidence="5">
    <location>
        <begin position="721"/>
        <end position="756"/>
    </location>
</feature>
<evidence type="ECO:0000256" key="4">
    <source>
        <dbReference type="ARBA" id="ARBA00022884"/>
    </source>
</evidence>
<dbReference type="CDD" id="cd07920">
    <property type="entry name" value="Pumilio"/>
    <property type="match status" value="1"/>
</dbReference>
<dbReference type="GO" id="GO:0010608">
    <property type="term" value="P:post-transcriptional regulation of gene expression"/>
    <property type="evidence" value="ECO:0007669"/>
    <property type="project" value="TreeGrafter"/>
</dbReference>
<evidence type="ECO:0000256" key="1">
    <source>
        <dbReference type="ARBA" id="ARBA00004496"/>
    </source>
</evidence>